<keyword evidence="1" id="KW-0489">Methyltransferase</keyword>
<proteinExistence type="predicted"/>
<reference evidence="1" key="2">
    <citation type="submission" date="2014-03" db="EMBL/GenBank/DDBJ databases">
        <authorList>
            <person name="Urmite Genomes"/>
        </authorList>
    </citation>
    <scope>NUCLEOTIDE SEQUENCE</scope>
    <source>
        <strain evidence="1">S1</strain>
    </source>
</reference>
<dbReference type="GO" id="GO:0032259">
    <property type="term" value="P:methylation"/>
    <property type="evidence" value="ECO:0007669"/>
    <property type="project" value="UniProtKB-KW"/>
</dbReference>
<comment type="caution">
    <text evidence="1">The sequence shown here is derived from an EMBL/GenBank/DDBJ whole genome shotgun (WGS) entry which is preliminary data.</text>
</comment>
<dbReference type="InterPro" id="IPR029063">
    <property type="entry name" value="SAM-dependent_MTases_sf"/>
</dbReference>
<protein>
    <submittedName>
        <fullName evidence="1">Methyltransferase domain protein</fullName>
    </submittedName>
</protein>
<organism evidence="1 2">
    <name type="scientific">Oceanobacillus picturae</name>
    <dbReference type="NCBI Taxonomy" id="171693"/>
    <lineage>
        <taxon>Bacteria</taxon>
        <taxon>Bacillati</taxon>
        <taxon>Bacillota</taxon>
        <taxon>Bacilli</taxon>
        <taxon>Bacillales</taxon>
        <taxon>Bacillaceae</taxon>
        <taxon>Oceanobacillus</taxon>
    </lineage>
</organism>
<reference evidence="1" key="1">
    <citation type="submission" date="2014-03" db="EMBL/GenBank/DDBJ databases">
        <title>Draft genome sequencing of Oceanobacillus picturae strain S1 isolated from human gut.</title>
        <authorList>
            <person name="Croce O."/>
            <person name="Lagier J.C."/>
            <person name="Raoult D."/>
        </authorList>
    </citation>
    <scope>NUCLEOTIDE SEQUENCE [LARGE SCALE GENOMIC DNA]</scope>
    <source>
        <strain evidence="1">S1</strain>
    </source>
</reference>
<name>W9ALQ5_9BACI</name>
<sequence length="112" mass="13005">MNRVEYIRREEKKYHDVCYENYKLFEEGSWLYKPVKTVMEQAPLLKDNKDIRVLDLGAGVGRNSIPIANELKHNAGKVVCVDLLSSAIEELSRYSKEYDVEEVIELEHSDSI</sequence>
<dbReference type="EMBL" id="CCAX010000002">
    <property type="protein sequence ID" value="CDO03847.1"/>
    <property type="molecule type" value="Genomic_DNA"/>
</dbReference>
<keyword evidence="2" id="KW-1185">Reference proteome</keyword>
<dbReference type="Gene3D" id="3.40.50.150">
    <property type="entry name" value="Vaccinia Virus protein VP39"/>
    <property type="match status" value="1"/>
</dbReference>
<dbReference type="CDD" id="cd02440">
    <property type="entry name" value="AdoMet_MTases"/>
    <property type="match status" value="1"/>
</dbReference>
<gene>
    <name evidence="1" type="ORF">BN988_02376</name>
</gene>
<dbReference type="Proteomes" id="UP000028863">
    <property type="component" value="Unassembled WGS sequence"/>
</dbReference>
<dbReference type="AlphaFoldDB" id="W9ALQ5"/>
<evidence type="ECO:0000313" key="2">
    <source>
        <dbReference type="Proteomes" id="UP000028863"/>
    </source>
</evidence>
<dbReference type="eggNOG" id="COG0500">
    <property type="taxonomic scope" value="Bacteria"/>
</dbReference>
<dbReference type="GO" id="GO:0008168">
    <property type="term" value="F:methyltransferase activity"/>
    <property type="evidence" value="ECO:0007669"/>
    <property type="project" value="UniProtKB-KW"/>
</dbReference>
<evidence type="ECO:0000313" key="1">
    <source>
        <dbReference type="EMBL" id="CDO03847.1"/>
    </source>
</evidence>
<accession>W9ALQ5</accession>
<dbReference type="STRING" id="171693.BN988_02376"/>
<keyword evidence="1" id="KW-0808">Transferase</keyword>
<dbReference type="SUPFAM" id="SSF53335">
    <property type="entry name" value="S-adenosyl-L-methionine-dependent methyltransferases"/>
    <property type="match status" value="1"/>
</dbReference>